<reference evidence="1 2" key="1">
    <citation type="submission" date="2019-02" db="EMBL/GenBank/DDBJ databases">
        <title>Deep-cultivation of Planctomycetes and their phenomic and genomic characterization uncovers novel biology.</title>
        <authorList>
            <person name="Wiegand S."/>
            <person name="Jogler M."/>
            <person name="Boedeker C."/>
            <person name="Pinto D."/>
            <person name="Vollmers J."/>
            <person name="Rivas-Marin E."/>
            <person name="Kohn T."/>
            <person name="Peeters S.H."/>
            <person name="Heuer A."/>
            <person name="Rast P."/>
            <person name="Oberbeckmann S."/>
            <person name="Bunk B."/>
            <person name="Jeske O."/>
            <person name="Meyerdierks A."/>
            <person name="Storesund J.E."/>
            <person name="Kallscheuer N."/>
            <person name="Luecker S."/>
            <person name="Lage O.M."/>
            <person name="Pohl T."/>
            <person name="Merkel B.J."/>
            <person name="Hornburger P."/>
            <person name="Mueller R.-W."/>
            <person name="Bruemmer F."/>
            <person name="Labrenz M."/>
            <person name="Spormann A.M."/>
            <person name="Op Den Camp H."/>
            <person name="Overmann J."/>
            <person name="Amann R."/>
            <person name="Jetten M.S.M."/>
            <person name="Mascher T."/>
            <person name="Medema M.H."/>
            <person name="Devos D.P."/>
            <person name="Kaster A.-K."/>
            <person name="Ovreas L."/>
            <person name="Rohde M."/>
            <person name="Galperin M.Y."/>
            <person name="Jogler C."/>
        </authorList>
    </citation>
    <scope>NUCLEOTIDE SEQUENCE [LARGE SCALE GENOMIC DNA]</scope>
    <source>
        <strain evidence="1 2">Poly51</strain>
    </source>
</reference>
<comment type="caution">
    <text evidence="1">The sequence shown here is derived from an EMBL/GenBank/DDBJ whole genome shotgun (WGS) entry which is preliminary data.</text>
</comment>
<organism evidence="1 2">
    <name type="scientific">Rubripirellula tenax</name>
    <dbReference type="NCBI Taxonomy" id="2528015"/>
    <lineage>
        <taxon>Bacteria</taxon>
        <taxon>Pseudomonadati</taxon>
        <taxon>Planctomycetota</taxon>
        <taxon>Planctomycetia</taxon>
        <taxon>Pirellulales</taxon>
        <taxon>Pirellulaceae</taxon>
        <taxon>Rubripirellula</taxon>
    </lineage>
</organism>
<dbReference type="AlphaFoldDB" id="A0A5C6FML2"/>
<dbReference type="Proteomes" id="UP000318288">
    <property type="component" value="Unassembled WGS sequence"/>
</dbReference>
<keyword evidence="2" id="KW-1185">Reference proteome</keyword>
<dbReference type="OrthoDB" id="283520at2"/>
<dbReference type="RefSeq" id="WP_146454762.1">
    <property type="nucleotide sequence ID" value="NZ_SJPW01000001.1"/>
</dbReference>
<dbReference type="InterPro" id="IPR029063">
    <property type="entry name" value="SAM-dependent_MTases_sf"/>
</dbReference>
<evidence type="ECO:0000313" key="1">
    <source>
        <dbReference type="EMBL" id="TWU60742.1"/>
    </source>
</evidence>
<dbReference type="SUPFAM" id="SSF53335">
    <property type="entry name" value="S-adenosyl-L-methionine-dependent methyltransferases"/>
    <property type="match status" value="1"/>
</dbReference>
<evidence type="ECO:0008006" key="3">
    <source>
        <dbReference type="Google" id="ProtNLM"/>
    </source>
</evidence>
<evidence type="ECO:0000313" key="2">
    <source>
        <dbReference type="Proteomes" id="UP000318288"/>
    </source>
</evidence>
<accession>A0A5C6FML2</accession>
<protein>
    <recommendedName>
        <fullName evidence="3">Methyltransferase</fullName>
    </recommendedName>
</protein>
<gene>
    <name evidence="1" type="ORF">Poly51_10230</name>
</gene>
<dbReference type="Gene3D" id="3.40.50.150">
    <property type="entry name" value="Vaccinia Virus protein VP39"/>
    <property type="match status" value="1"/>
</dbReference>
<proteinExistence type="predicted"/>
<name>A0A5C6FML2_9BACT</name>
<dbReference type="EMBL" id="SJPW01000001">
    <property type="protein sequence ID" value="TWU60742.1"/>
    <property type="molecule type" value="Genomic_DNA"/>
</dbReference>
<sequence length="197" mass="21671">MAWQPIPIPASIKQTPIRAEAEHLIDVANDAIEAFWLNSDAEFEHFVACDFHLLDQAITWIVQNDLMAGNRFCELGSGFGVGAMLATIHGMEAIGIEIEPILVEQSVRLASELGSAAKFHCGSYIPQGMKDTAGNINQGADIYEQIGIPLTGMHFIFAYPWPEERAAFDALMESLTAKGTLLMTYQGRTGMRLVRNE</sequence>